<accession>A0A5E4NCQ4</accession>
<dbReference type="AlphaFoldDB" id="A0A5E4NCQ4"/>
<dbReference type="EMBL" id="CABPRJ010001969">
    <property type="protein sequence ID" value="VVC42628.1"/>
    <property type="molecule type" value="Genomic_DNA"/>
</dbReference>
<keyword evidence="2" id="KW-1185">Reference proteome</keyword>
<protein>
    <submittedName>
        <fullName evidence="1">Uncharacterized protein</fullName>
    </submittedName>
</protein>
<gene>
    <name evidence="1" type="ORF">CINCED_3A010574</name>
</gene>
<dbReference type="Proteomes" id="UP000325440">
    <property type="component" value="Unassembled WGS sequence"/>
</dbReference>
<evidence type="ECO:0000313" key="1">
    <source>
        <dbReference type="EMBL" id="VVC42628.1"/>
    </source>
</evidence>
<proteinExistence type="predicted"/>
<evidence type="ECO:0000313" key="2">
    <source>
        <dbReference type="Proteomes" id="UP000325440"/>
    </source>
</evidence>
<organism evidence="1 2">
    <name type="scientific">Cinara cedri</name>
    <dbReference type="NCBI Taxonomy" id="506608"/>
    <lineage>
        <taxon>Eukaryota</taxon>
        <taxon>Metazoa</taxon>
        <taxon>Ecdysozoa</taxon>
        <taxon>Arthropoda</taxon>
        <taxon>Hexapoda</taxon>
        <taxon>Insecta</taxon>
        <taxon>Pterygota</taxon>
        <taxon>Neoptera</taxon>
        <taxon>Paraneoptera</taxon>
        <taxon>Hemiptera</taxon>
        <taxon>Sternorrhyncha</taxon>
        <taxon>Aphidomorpha</taxon>
        <taxon>Aphidoidea</taxon>
        <taxon>Aphididae</taxon>
        <taxon>Lachninae</taxon>
        <taxon>Cinara</taxon>
    </lineage>
</organism>
<reference evidence="1 2" key="1">
    <citation type="submission" date="2019-08" db="EMBL/GenBank/DDBJ databases">
        <authorList>
            <person name="Alioto T."/>
            <person name="Alioto T."/>
            <person name="Gomez Garrido J."/>
        </authorList>
    </citation>
    <scope>NUCLEOTIDE SEQUENCE [LARGE SCALE GENOMIC DNA]</scope>
</reference>
<name>A0A5E4NCQ4_9HEMI</name>
<sequence>MCTYDQQIVRKMKLNRLLIASVIILMVQLYRVEAQNDEKKLCTSFTEYIIENDFNKNRITHFFNKQQKVTWLQKKTGKKPPKPFLEETLHEQLVKYYKSRKCRQQIKSYSAFNQFYTKVNPYREEIKCDWIRPKLPDTLDYICDRGIGQYLLQHGTLVYHQFLEYLARLPNTKKEKKTPKKEKKYLVKYKKWIEKTSKMRVVGNKLMLLGEQYINAYYYIIHCDRIVHDYNAYYDFYMENYKNIHPRKKNNYYRQSCDLFRRLKKPVSPVTN</sequence>